<evidence type="ECO:0000313" key="2">
    <source>
        <dbReference type="EMBL" id="MFN6545375.1"/>
    </source>
</evidence>
<keyword evidence="1" id="KW-0472">Membrane</keyword>
<keyword evidence="1" id="KW-1133">Transmembrane helix</keyword>
<name>A0ABW9LC77_9MYCO</name>
<reference evidence="2 3" key="1">
    <citation type="submission" date="2024-12" db="EMBL/GenBank/DDBJ databases">
        <title>The coexistence of Mycolicibacterium septicum and Mycolicibacterium nivoides in clinical samples.</title>
        <authorList>
            <person name="Wang C."/>
            <person name="Feng Y."/>
            <person name="Zong Z."/>
        </authorList>
    </citation>
    <scope>NUCLEOTIDE SEQUENCE [LARGE SCALE GENOMIC DNA]</scope>
    <source>
        <strain evidence="2 3">120309</strain>
    </source>
</reference>
<proteinExistence type="predicted"/>
<gene>
    <name evidence="2" type="ORF">ACK4CT_19475</name>
</gene>
<protein>
    <submittedName>
        <fullName evidence="2">Uncharacterized protein</fullName>
    </submittedName>
</protein>
<evidence type="ECO:0000256" key="1">
    <source>
        <dbReference type="SAM" id="Phobius"/>
    </source>
</evidence>
<dbReference type="EMBL" id="JBKBDD010000006">
    <property type="protein sequence ID" value="MFN6545375.1"/>
    <property type="molecule type" value="Genomic_DNA"/>
</dbReference>
<organism evidence="2 3">
    <name type="scientific">Mycolicibacterium nivoides</name>
    <dbReference type="NCBI Taxonomy" id="2487344"/>
    <lineage>
        <taxon>Bacteria</taxon>
        <taxon>Bacillati</taxon>
        <taxon>Actinomycetota</taxon>
        <taxon>Actinomycetes</taxon>
        <taxon>Mycobacteriales</taxon>
        <taxon>Mycobacteriaceae</taxon>
        <taxon>Mycolicibacterium</taxon>
    </lineage>
</organism>
<evidence type="ECO:0000313" key="3">
    <source>
        <dbReference type="Proteomes" id="UP001635816"/>
    </source>
</evidence>
<comment type="caution">
    <text evidence="2">The sequence shown here is derived from an EMBL/GenBank/DDBJ whole genome shotgun (WGS) entry which is preliminary data.</text>
</comment>
<feature type="transmembrane region" description="Helical" evidence="1">
    <location>
        <begin position="45"/>
        <end position="63"/>
    </location>
</feature>
<accession>A0ABW9LC77</accession>
<feature type="transmembrane region" description="Helical" evidence="1">
    <location>
        <begin position="14"/>
        <end position="39"/>
    </location>
</feature>
<dbReference type="RefSeq" id="WP_409544005.1">
    <property type="nucleotide sequence ID" value="NZ_JBKBDD010000006.1"/>
</dbReference>
<dbReference type="Proteomes" id="UP001635816">
    <property type="component" value="Unassembled WGS sequence"/>
</dbReference>
<sequence>MIFFRRRGDSTRNVVLGSAATLALAGALVLVVSNLTLIVGGSSTLAAIFGVMPLVLFGGGMLLSRRSTADLAEV</sequence>
<keyword evidence="3" id="KW-1185">Reference proteome</keyword>
<keyword evidence="1" id="KW-0812">Transmembrane</keyword>